<gene>
    <name evidence="3" type="ORF">DFR56_102376</name>
</gene>
<dbReference type="RefSeq" id="WP_110394304.1">
    <property type="nucleotide sequence ID" value="NZ_JADIJL010000001.1"/>
</dbReference>
<dbReference type="SUPFAM" id="SSF51735">
    <property type="entry name" value="NAD(P)-binding Rossmann-fold domains"/>
    <property type="match status" value="1"/>
</dbReference>
<dbReference type="Pfam" id="PF16924">
    <property type="entry name" value="DpaA_N"/>
    <property type="match status" value="1"/>
</dbReference>
<evidence type="ECO:0000313" key="4">
    <source>
        <dbReference type="Proteomes" id="UP000247978"/>
    </source>
</evidence>
<evidence type="ECO:0000259" key="1">
    <source>
        <dbReference type="Pfam" id="PF01262"/>
    </source>
</evidence>
<accession>A0A2V3W8S8</accession>
<organism evidence="3 4">
    <name type="scientific">Pseudogracilibacillus auburnensis</name>
    <dbReference type="NCBI Taxonomy" id="1494959"/>
    <lineage>
        <taxon>Bacteria</taxon>
        <taxon>Bacillati</taxon>
        <taxon>Bacillota</taxon>
        <taxon>Bacilli</taxon>
        <taxon>Bacillales</taxon>
        <taxon>Bacillaceae</taxon>
        <taxon>Pseudogracilibacillus</taxon>
    </lineage>
</organism>
<dbReference type="InterPro" id="IPR007698">
    <property type="entry name" value="AlaDH/PNT_NAD(H)-bd"/>
</dbReference>
<comment type="caution">
    <text evidence="3">The sequence shown here is derived from an EMBL/GenBank/DDBJ whole genome shotgun (WGS) entry which is preliminary data.</text>
</comment>
<feature type="domain" description="Dipicolinate synthase subunit A N-terminal" evidence="2">
    <location>
        <begin position="4"/>
        <end position="116"/>
    </location>
</feature>
<dbReference type="Gene3D" id="3.40.50.720">
    <property type="entry name" value="NAD(P)-binding Rossmann-like Domain"/>
    <property type="match status" value="2"/>
</dbReference>
<protein>
    <submittedName>
        <fullName evidence="3">Dipicolinate synthase subunit A</fullName>
    </submittedName>
</protein>
<dbReference type="InterPro" id="IPR036291">
    <property type="entry name" value="NAD(P)-bd_dom_sf"/>
</dbReference>
<evidence type="ECO:0000259" key="2">
    <source>
        <dbReference type="Pfam" id="PF16924"/>
    </source>
</evidence>
<keyword evidence="4" id="KW-1185">Reference proteome</keyword>
<dbReference type="EMBL" id="QJJQ01000002">
    <property type="protein sequence ID" value="PXW89598.1"/>
    <property type="molecule type" value="Genomic_DNA"/>
</dbReference>
<dbReference type="Pfam" id="PF01262">
    <property type="entry name" value="AlaDh_PNT_C"/>
    <property type="match status" value="1"/>
</dbReference>
<evidence type="ECO:0000313" key="3">
    <source>
        <dbReference type="EMBL" id="PXW89598.1"/>
    </source>
</evidence>
<proteinExistence type="predicted"/>
<dbReference type="NCBIfam" id="TIGR02853">
    <property type="entry name" value="spore_dpaA"/>
    <property type="match status" value="1"/>
</dbReference>
<dbReference type="Proteomes" id="UP000247978">
    <property type="component" value="Unassembled WGS sequence"/>
</dbReference>
<sequence>MLNVLIIGGDARYLEIIEGLRKKGANVFLIGYEKISFEHPTIFTCKHADADFSIMDAIILPVHGTTNEGKVTSAYSDEDFTLNKDMIAKTPTHCVIYTGTTNDFLNEAVANRKLEVLFARDDIAIYNAIPTAEATLQLAIEHTDYTIHGSNVIVLGFGRVGFTVARLFKHVGANVTVCVRNSADVARISEMGMNPLFVTNLHQEIEHNELCINTVPHLLLDRNLITKMNPKTLVIDLASAPGGTDFESAKDRGIHAIHALGLPGKTAPKTAGQIIANTIISLMESIEKQ</sequence>
<dbReference type="AlphaFoldDB" id="A0A2V3W8S8"/>
<dbReference type="OrthoDB" id="8840764at2"/>
<feature type="domain" description="Alanine dehydrogenase/pyridine nucleotide transhydrogenase NAD(H)-binding" evidence="1">
    <location>
        <begin position="148"/>
        <end position="288"/>
    </location>
</feature>
<dbReference type="NCBIfam" id="NF006162">
    <property type="entry name" value="PRK08306.1"/>
    <property type="match status" value="1"/>
</dbReference>
<reference evidence="3 4" key="1">
    <citation type="submission" date="2018-05" db="EMBL/GenBank/DDBJ databases">
        <title>Genomic Encyclopedia of Type Strains, Phase IV (KMG-IV): sequencing the most valuable type-strain genomes for metagenomic binning, comparative biology and taxonomic classification.</title>
        <authorList>
            <person name="Goeker M."/>
        </authorList>
    </citation>
    <scope>NUCLEOTIDE SEQUENCE [LARGE SCALE GENOMIC DNA]</scope>
    <source>
        <strain evidence="3 4">DSM 28556</strain>
    </source>
</reference>
<dbReference type="InterPro" id="IPR014215">
    <property type="entry name" value="Dipicolinic_acid_synth_A"/>
</dbReference>
<name>A0A2V3W8S8_9BACI</name>
<dbReference type="InterPro" id="IPR031629">
    <property type="entry name" value="DpaA_N"/>
</dbReference>